<gene>
    <name evidence="1" type="ORF">SAY87_009216</name>
</gene>
<dbReference type="AlphaFoldDB" id="A0AAN7JZ93"/>
<protein>
    <submittedName>
        <fullName evidence="1">Uncharacterized protein</fullName>
    </submittedName>
</protein>
<proteinExistence type="predicted"/>
<dbReference type="PANTHER" id="PTHR37769:SF1">
    <property type="entry name" value="OS08G0243900 PROTEIN"/>
    <property type="match status" value="1"/>
</dbReference>
<comment type="caution">
    <text evidence="1">The sequence shown here is derived from an EMBL/GenBank/DDBJ whole genome shotgun (WGS) entry which is preliminary data.</text>
</comment>
<organism evidence="1 2">
    <name type="scientific">Trapa incisa</name>
    <dbReference type="NCBI Taxonomy" id="236973"/>
    <lineage>
        <taxon>Eukaryota</taxon>
        <taxon>Viridiplantae</taxon>
        <taxon>Streptophyta</taxon>
        <taxon>Embryophyta</taxon>
        <taxon>Tracheophyta</taxon>
        <taxon>Spermatophyta</taxon>
        <taxon>Magnoliopsida</taxon>
        <taxon>eudicotyledons</taxon>
        <taxon>Gunneridae</taxon>
        <taxon>Pentapetalae</taxon>
        <taxon>rosids</taxon>
        <taxon>malvids</taxon>
        <taxon>Myrtales</taxon>
        <taxon>Lythraceae</taxon>
        <taxon>Trapa</taxon>
    </lineage>
</organism>
<accession>A0AAN7JZ93</accession>
<evidence type="ECO:0000313" key="2">
    <source>
        <dbReference type="Proteomes" id="UP001345219"/>
    </source>
</evidence>
<reference evidence="1 2" key="1">
    <citation type="journal article" date="2023" name="Hortic Res">
        <title>Pangenome of water caltrop reveals structural variations and asymmetric subgenome divergence after allopolyploidization.</title>
        <authorList>
            <person name="Zhang X."/>
            <person name="Chen Y."/>
            <person name="Wang L."/>
            <person name="Yuan Y."/>
            <person name="Fang M."/>
            <person name="Shi L."/>
            <person name="Lu R."/>
            <person name="Comes H.P."/>
            <person name="Ma Y."/>
            <person name="Chen Y."/>
            <person name="Huang G."/>
            <person name="Zhou Y."/>
            <person name="Zheng Z."/>
            <person name="Qiu Y."/>
        </authorList>
    </citation>
    <scope>NUCLEOTIDE SEQUENCE [LARGE SCALE GENOMIC DNA]</scope>
    <source>
        <tissue evidence="1">Roots</tissue>
    </source>
</reference>
<evidence type="ECO:0000313" key="1">
    <source>
        <dbReference type="EMBL" id="KAK4755459.1"/>
    </source>
</evidence>
<dbReference type="PANTHER" id="PTHR37769">
    <property type="entry name" value="OS08G0243900 PROTEIN"/>
    <property type="match status" value="1"/>
</dbReference>
<dbReference type="EMBL" id="JAXIOK010000014">
    <property type="protein sequence ID" value="KAK4755459.1"/>
    <property type="molecule type" value="Genomic_DNA"/>
</dbReference>
<dbReference type="Proteomes" id="UP001345219">
    <property type="component" value="Chromosome 8"/>
</dbReference>
<keyword evidence="2" id="KW-1185">Reference proteome</keyword>
<name>A0AAN7JZ93_9MYRT</name>
<sequence length="256" mass="28396">MLVNAVNVLRITMADQDSSVDILECIHIVNPTVSIVVAACRGVDVTPKKLARKYAKVCMALDIALRRVSSIRLSAMLFWMHEEGIAKMVHSALDTEAESRVILHQHEPHGSSTAAFFTPGIEDIGPNTRPRDFCREFSVEAKKLWYLADPAIFTSVYQYCAITQLFTGHISTPAQAAIYIENSNIVGFSFGAWVACMVWVNPSMQKMPKRERHVDAVWAGIQCGATGHVRGIHAAVPLIMNSVFKELHFSRSRTSP</sequence>